<dbReference type="GO" id="GO:0051287">
    <property type="term" value="F:NAD binding"/>
    <property type="evidence" value="ECO:0007669"/>
    <property type="project" value="InterPro"/>
</dbReference>
<protein>
    <submittedName>
        <fullName evidence="7">D-isomer specific 2-hydroxyacid dehydrogenase</fullName>
    </submittedName>
</protein>
<sequence>MEWEDDMEKLKIAAIGDQFITSAVFETAVRDAIGAECEVVTRDLQWPEVPFFAHDGPAGTEIKEYSGNPKDLEAMLAEAEVLVTHLAPVTAELLEKAPRLKFIGVSRGGPTNINMEAARTRNVTVCNVPGRNASAVAEFTVGAILANVRRITLGHAGLSQGIWRGDLYRYDRTGDELSDLTVGLLGYSHIGQRVVRLLKPFGCRILICDPYAKLTVQDAIDGIEQVEIDDLIAQSDILSLHARVTPETMGIISEERIAKMKRGAVLVNSARGELVDQPALCEALLSGHLGGAALDTFEVEPPKKDDELLRLPNVTLTPHIAGASRRVATFAAEQIAEDLARFLKGEKLRNPCN</sequence>
<evidence type="ECO:0000256" key="1">
    <source>
        <dbReference type="ARBA" id="ARBA00005854"/>
    </source>
</evidence>
<dbReference type="KEGG" id="cid:P73_1372"/>
<dbReference type="InterPro" id="IPR050418">
    <property type="entry name" value="D-iso_2-hydroxyacid_DH_PdxB"/>
</dbReference>
<dbReference type="GO" id="GO:0047545">
    <property type="term" value="F:(S)-2-hydroxyglutarate dehydrogenase activity"/>
    <property type="evidence" value="ECO:0007669"/>
    <property type="project" value="UniProtKB-ARBA"/>
</dbReference>
<dbReference type="Gene3D" id="3.40.50.720">
    <property type="entry name" value="NAD(P)-binding Rossmann-like Domain"/>
    <property type="match status" value="2"/>
</dbReference>
<feature type="domain" description="D-isomer specific 2-hydroxyacid dehydrogenase NAD-binding" evidence="6">
    <location>
        <begin position="142"/>
        <end position="321"/>
    </location>
</feature>
<gene>
    <name evidence="7" type="ORF">P73_1372</name>
</gene>
<keyword evidence="3" id="KW-0520">NAD</keyword>
<dbReference type="PANTHER" id="PTHR43761">
    <property type="entry name" value="D-ISOMER SPECIFIC 2-HYDROXYACID DEHYDROGENASE FAMILY PROTEIN (AFU_ORTHOLOGUE AFUA_1G13630)"/>
    <property type="match status" value="1"/>
</dbReference>
<dbReference type="AlphaFoldDB" id="A0A0B5E0U9"/>
<keyword evidence="8" id="KW-1185">Reference proteome</keyword>
<dbReference type="PANTHER" id="PTHR43761:SF1">
    <property type="entry name" value="D-ISOMER SPECIFIC 2-HYDROXYACID DEHYDROGENASE CATALYTIC DOMAIN-CONTAINING PROTEIN-RELATED"/>
    <property type="match status" value="1"/>
</dbReference>
<dbReference type="InterPro" id="IPR029753">
    <property type="entry name" value="D-isomer_DH_CS"/>
</dbReference>
<dbReference type="GO" id="GO:0004617">
    <property type="term" value="F:phosphoglycerate dehydrogenase activity"/>
    <property type="evidence" value="ECO:0007669"/>
    <property type="project" value="UniProtKB-ARBA"/>
</dbReference>
<dbReference type="GO" id="GO:0006564">
    <property type="term" value="P:L-serine biosynthetic process"/>
    <property type="evidence" value="ECO:0007669"/>
    <property type="project" value="UniProtKB-ARBA"/>
</dbReference>
<name>A0A0B5E0U9_9RHOB</name>
<dbReference type="CDD" id="cd12171">
    <property type="entry name" value="2-Hacid_dh_10"/>
    <property type="match status" value="1"/>
</dbReference>
<dbReference type="PROSITE" id="PS00671">
    <property type="entry name" value="D_2_HYDROXYACID_DH_3"/>
    <property type="match status" value="1"/>
</dbReference>
<dbReference type="InterPro" id="IPR036291">
    <property type="entry name" value="NAD(P)-bd_dom_sf"/>
</dbReference>
<comment type="similarity">
    <text evidence="1 4">Belongs to the D-isomer specific 2-hydroxyacid dehydrogenase family.</text>
</comment>
<dbReference type="EMBL" id="CP004393">
    <property type="protein sequence ID" value="AJE46087.1"/>
    <property type="molecule type" value="Genomic_DNA"/>
</dbReference>
<evidence type="ECO:0000259" key="5">
    <source>
        <dbReference type="Pfam" id="PF00389"/>
    </source>
</evidence>
<dbReference type="Pfam" id="PF02826">
    <property type="entry name" value="2-Hacid_dh_C"/>
    <property type="match status" value="1"/>
</dbReference>
<dbReference type="HOGENOM" id="CLU_019796_1_3_5"/>
<feature type="domain" description="D-isomer specific 2-hydroxyacid dehydrogenase catalytic" evidence="5">
    <location>
        <begin position="43"/>
        <end position="353"/>
    </location>
</feature>
<evidence type="ECO:0000256" key="2">
    <source>
        <dbReference type="ARBA" id="ARBA00023002"/>
    </source>
</evidence>
<dbReference type="InterPro" id="IPR006139">
    <property type="entry name" value="D-isomer_2_OHA_DH_cat_dom"/>
</dbReference>
<dbReference type="InterPro" id="IPR006140">
    <property type="entry name" value="D-isomer_DH_NAD-bd"/>
</dbReference>
<dbReference type="FunFam" id="3.40.50.720:FF:000041">
    <property type="entry name" value="D-3-phosphoglycerate dehydrogenase"/>
    <property type="match status" value="1"/>
</dbReference>
<organism evidence="7 8">
    <name type="scientific">Celeribacter indicus</name>
    <dbReference type="NCBI Taxonomy" id="1208324"/>
    <lineage>
        <taxon>Bacteria</taxon>
        <taxon>Pseudomonadati</taxon>
        <taxon>Pseudomonadota</taxon>
        <taxon>Alphaproteobacteria</taxon>
        <taxon>Rhodobacterales</taxon>
        <taxon>Roseobacteraceae</taxon>
        <taxon>Celeribacter</taxon>
    </lineage>
</organism>
<evidence type="ECO:0000313" key="7">
    <source>
        <dbReference type="EMBL" id="AJE46087.1"/>
    </source>
</evidence>
<reference evidence="7 8" key="1">
    <citation type="journal article" date="2014" name="Int. J. Syst. Evol. Microbiol.">
        <title>Celeribacter indicus sp. nov., a polycyclic aromatic hydrocarbon-degrading bacterium from deep-sea sediment and reclassification of Huaishuia halophila as Celeribacter halophilus comb. nov.</title>
        <authorList>
            <person name="Lai Q."/>
            <person name="Cao J."/>
            <person name="Yuan J."/>
            <person name="Li F."/>
            <person name="Shao Z."/>
        </authorList>
    </citation>
    <scope>NUCLEOTIDE SEQUENCE [LARGE SCALE GENOMIC DNA]</scope>
    <source>
        <strain evidence="7">P73</strain>
    </source>
</reference>
<keyword evidence="2 4" id="KW-0560">Oxidoreductase</keyword>
<evidence type="ECO:0000256" key="4">
    <source>
        <dbReference type="RuleBase" id="RU003719"/>
    </source>
</evidence>
<evidence type="ECO:0000259" key="6">
    <source>
        <dbReference type="Pfam" id="PF02826"/>
    </source>
</evidence>
<dbReference type="STRING" id="1208324.P73_1372"/>
<evidence type="ECO:0000313" key="8">
    <source>
        <dbReference type="Proteomes" id="UP000031521"/>
    </source>
</evidence>
<dbReference type="Proteomes" id="UP000031521">
    <property type="component" value="Chromosome"/>
</dbReference>
<dbReference type="Pfam" id="PF00389">
    <property type="entry name" value="2-Hacid_dh"/>
    <property type="match status" value="1"/>
</dbReference>
<dbReference type="SUPFAM" id="SSF52283">
    <property type="entry name" value="Formate/glycerate dehydrogenase catalytic domain-like"/>
    <property type="match status" value="1"/>
</dbReference>
<dbReference type="SUPFAM" id="SSF51735">
    <property type="entry name" value="NAD(P)-binding Rossmann-fold domains"/>
    <property type="match status" value="1"/>
</dbReference>
<evidence type="ECO:0000256" key="3">
    <source>
        <dbReference type="ARBA" id="ARBA00023027"/>
    </source>
</evidence>
<proteinExistence type="inferred from homology"/>
<accession>A0A0B5E0U9</accession>